<dbReference type="KEGG" id="aaeo:BJI67_00240"/>
<gene>
    <name evidence="2" type="ORF">BJI67_00240</name>
</gene>
<keyword evidence="1" id="KW-0732">Signal</keyword>
<dbReference type="RefSeq" id="WP_070071297.1">
    <property type="nucleotide sequence ID" value="NZ_CP017448.1"/>
</dbReference>
<reference evidence="2 3" key="1">
    <citation type="submission" date="2016-09" db="EMBL/GenBank/DDBJ databases">
        <title>Acidihalobacter prosperus V6 (DSM14174).</title>
        <authorList>
            <person name="Khaleque H.N."/>
            <person name="Ramsay J.P."/>
            <person name="Murphy R.J.T."/>
            <person name="Kaksonen A.H."/>
            <person name="Boxall N.J."/>
            <person name="Watkin E.L.J."/>
        </authorList>
    </citation>
    <scope>NUCLEOTIDE SEQUENCE [LARGE SCALE GENOMIC DNA]</scope>
    <source>
        <strain evidence="2 3">V6</strain>
    </source>
</reference>
<feature type="chain" id="PRO_5009109719" description="Sulfur reduction protein DsrE" evidence="1">
    <location>
        <begin position="28"/>
        <end position="175"/>
    </location>
</feature>
<keyword evidence="3" id="KW-1185">Reference proteome</keyword>
<evidence type="ECO:0000313" key="2">
    <source>
        <dbReference type="EMBL" id="AOV15696.1"/>
    </source>
</evidence>
<organism evidence="2 3">
    <name type="scientific">Acidihalobacter aeolianus</name>
    <dbReference type="NCBI Taxonomy" id="2792603"/>
    <lineage>
        <taxon>Bacteria</taxon>
        <taxon>Pseudomonadati</taxon>
        <taxon>Pseudomonadota</taxon>
        <taxon>Gammaproteobacteria</taxon>
        <taxon>Chromatiales</taxon>
        <taxon>Ectothiorhodospiraceae</taxon>
        <taxon>Acidihalobacter</taxon>
    </lineage>
</organism>
<dbReference type="Proteomes" id="UP000095342">
    <property type="component" value="Chromosome"/>
</dbReference>
<dbReference type="InterPro" id="IPR027396">
    <property type="entry name" value="DsrEFH-like"/>
</dbReference>
<proteinExistence type="predicted"/>
<dbReference type="PROSITE" id="PS51257">
    <property type="entry name" value="PROKAR_LIPOPROTEIN"/>
    <property type="match status" value="1"/>
</dbReference>
<accession>A0A1D8K400</accession>
<protein>
    <recommendedName>
        <fullName evidence="4">Sulfur reduction protein DsrE</fullName>
    </recommendedName>
</protein>
<evidence type="ECO:0008006" key="4">
    <source>
        <dbReference type="Google" id="ProtNLM"/>
    </source>
</evidence>
<dbReference type="SUPFAM" id="SSF75169">
    <property type="entry name" value="DsrEFH-like"/>
    <property type="match status" value="1"/>
</dbReference>
<evidence type="ECO:0000256" key="1">
    <source>
        <dbReference type="SAM" id="SignalP"/>
    </source>
</evidence>
<name>A0A1D8K400_9GAMM</name>
<dbReference type="EMBL" id="CP017448">
    <property type="protein sequence ID" value="AOV15696.1"/>
    <property type="molecule type" value="Genomic_DNA"/>
</dbReference>
<feature type="signal peptide" evidence="1">
    <location>
        <begin position="1"/>
        <end position="27"/>
    </location>
</feature>
<dbReference type="AlphaFoldDB" id="A0A1D8K400"/>
<evidence type="ECO:0000313" key="3">
    <source>
        <dbReference type="Proteomes" id="UP000095342"/>
    </source>
</evidence>
<sequence>MKLNQPHRIVALVLSLLACAWLGAAQAAEHKDKGPKLNDHAALAGMHEAKALFLIDVNNPDKVMHVVKVIGITRKQLEAQGVKPHLLVVFVGPDVAFLTKDRRGIGYMDERPVATIQREIEGLAHTGVEFQACGVAMKGMDVSPRDLIPAVKPVGNGFISAIGYEAKGYSLVPVY</sequence>
<dbReference type="Gene3D" id="3.40.1260.10">
    <property type="entry name" value="DsrEFH-like"/>
    <property type="match status" value="1"/>
</dbReference>